<gene>
    <name evidence="1" type="ORF">HF992_01880</name>
</gene>
<dbReference type="AlphaFoldDB" id="A0A7X6MXL0"/>
<comment type="caution">
    <text evidence="1">The sequence shown here is derived from an EMBL/GenBank/DDBJ whole genome shotgun (WGS) entry which is preliminary data.</text>
</comment>
<protein>
    <submittedName>
        <fullName evidence="1">Uncharacterized protein</fullName>
    </submittedName>
</protein>
<reference evidence="1 2" key="1">
    <citation type="submission" date="2020-04" db="EMBL/GenBank/DDBJ databases">
        <title>MicrobeNet Type strains.</title>
        <authorList>
            <person name="Nicholson A.C."/>
        </authorList>
    </citation>
    <scope>NUCLEOTIDE SEQUENCE [LARGE SCALE GENOMIC DNA]</scope>
    <source>
        <strain evidence="1 2">CCUG 69612</strain>
    </source>
</reference>
<keyword evidence="2" id="KW-1185">Reference proteome</keyword>
<dbReference type="RefSeq" id="WP_168548366.1">
    <property type="nucleotide sequence ID" value="NZ_JAAXPR010000002.1"/>
</dbReference>
<dbReference type="EMBL" id="JAAXPR010000002">
    <property type="protein sequence ID" value="NKZ19613.1"/>
    <property type="molecule type" value="Genomic_DNA"/>
</dbReference>
<proteinExistence type="predicted"/>
<organism evidence="1 2">
    <name type="scientific">Streptococcus ovuberis</name>
    <dbReference type="NCBI Taxonomy" id="1936207"/>
    <lineage>
        <taxon>Bacteria</taxon>
        <taxon>Bacillati</taxon>
        <taxon>Bacillota</taxon>
        <taxon>Bacilli</taxon>
        <taxon>Lactobacillales</taxon>
        <taxon>Streptococcaceae</taxon>
        <taxon>Streptococcus</taxon>
    </lineage>
</organism>
<accession>A0A7X6MXL0</accession>
<evidence type="ECO:0000313" key="2">
    <source>
        <dbReference type="Proteomes" id="UP000522720"/>
    </source>
</evidence>
<sequence>MATKDRRSQTLNGSNSDVAIQLEEGEIISTDFSNSYDFEKPTDEARLVVTPVN</sequence>
<name>A0A7X6MXL0_9STRE</name>
<dbReference type="Proteomes" id="UP000522720">
    <property type="component" value="Unassembled WGS sequence"/>
</dbReference>
<evidence type="ECO:0000313" key="1">
    <source>
        <dbReference type="EMBL" id="NKZ19613.1"/>
    </source>
</evidence>